<evidence type="ECO:0000313" key="2">
    <source>
        <dbReference type="Proteomes" id="UP000019593"/>
    </source>
</evidence>
<evidence type="ECO:0008006" key="3">
    <source>
        <dbReference type="Google" id="ProtNLM"/>
    </source>
</evidence>
<dbReference type="CDD" id="cd07812">
    <property type="entry name" value="SRPBCC"/>
    <property type="match status" value="1"/>
</dbReference>
<dbReference type="Gene3D" id="3.30.530.20">
    <property type="match status" value="1"/>
</dbReference>
<dbReference type="AlphaFoldDB" id="W8RPI9"/>
<keyword evidence="2" id="KW-1185">Reference proteome</keyword>
<reference evidence="1 2" key="1">
    <citation type="submission" date="2013-03" db="EMBL/GenBank/DDBJ databases">
        <authorList>
            <person name="Fiebig A."/>
            <person name="Goeker M."/>
            <person name="Klenk H.-P.P."/>
        </authorList>
    </citation>
    <scope>NUCLEOTIDE SEQUENCE [LARGE SCALE GENOMIC DNA]</scope>
    <source>
        <strain evidence="2">DSM 19469</strain>
    </source>
</reference>
<name>W8RPI9_9RHOB</name>
<dbReference type="SUPFAM" id="SSF55961">
    <property type="entry name" value="Bet v1-like"/>
    <property type="match status" value="1"/>
</dbReference>
<dbReference type="InterPro" id="IPR023393">
    <property type="entry name" value="START-like_dom_sf"/>
</dbReference>
<dbReference type="EMBL" id="CP004372">
    <property type="protein sequence ID" value="AHM03084.1"/>
    <property type="molecule type" value="Genomic_DNA"/>
</dbReference>
<dbReference type="HOGENOM" id="CLU_138417_0_0_5"/>
<protein>
    <recommendedName>
        <fullName evidence="3">Polyketide cyclase / dehydrase and lipid transport</fullName>
    </recommendedName>
</protein>
<dbReference type="Proteomes" id="UP000019593">
    <property type="component" value="Chromosome"/>
</dbReference>
<dbReference type="eggNOG" id="COG3427">
    <property type="taxonomic scope" value="Bacteria"/>
</dbReference>
<accession>W8RPI9</accession>
<dbReference type="STRING" id="1294273.roselon_00651"/>
<dbReference type="RefSeq" id="WP_025310979.1">
    <property type="nucleotide sequence ID" value="NZ_CP004372.1"/>
</dbReference>
<sequence>MKFKVSEDIDAPVDVTWSRFTDFSHFESEVRGRGADLVRVGDWSEAGAGAKWRGSVPVRGKSRAISSEITRFEPHETCLVQSQIGGMACAYEMDFVALSPEVTRVSAVMDLSASSLSARLLLQTMKLARGKVLQRMQGVLARQGNAAEAAWRKIQRERQA</sequence>
<evidence type="ECO:0000313" key="1">
    <source>
        <dbReference type="EMBL" id="AHM03084.1"/>
    </source>
</evidence>
<dbReference type="KEGG" id="red:roselon_00651"/>
<proteinExistence type="predicted"/>
<dbReference type="OrthoDB" id="7860307at2"/>
<gene>
    <name evidence="1" type="ORF">roselon_00651</name>
</gene>
<organism evidence="1 2">
    <name type="scientific">Roseicyclus elongatus DSM 19469</name>
    <dbReference type="NCBI Taxonomy" id="1294273"/>
    <lineage>
        <taxon>Bacteria</taxon>
        <taxon>Pseudomonadati</taxon>
        <taxon>Pseudomonadota</taxon>
        <taxon>Alphaproteobacteria</taxon>
        <taxon>Rhodobacterales</taxon>
        <taxon>Roseobacteraceae</taxon>
        <taxon>Roseicyclus</taxon>
    </lineage>
</organism>